<evidence type="ECO:0000256" key="2">
    <source>
        <dbReference type="ARBA" id="ARBA00019841"/>
    </source>
</evidence>
<dbReference type="GO" id="GO:0006310">
    <property type="term" value="P:DNA recombination"/>
    <property type="evidence" value="ECO:0007669"/>
    <property type="project" value="InterPro"/>
</dbReference>
<keyword evidence="11" id="KW-1185">Reference proteome</keyword>
<dbReference type="Pfam" id="PF02272">
    <property type="entry name" value="DHHA1"/>
    <property type="match status" value="1"/>
</dbReference>
<dbReference type="SUPFAM" id="SSF52540">
    <property type="entry name" value="P-loop containing nucleoside triphosphate hydrolases"/>
    <property type="match status" value="1"/>
</dbReference>
<dbReference type="InterPro" id="IPR001650">
    <property type="entry name" value="Helicase_C-like"/>
</dbReference>
<dbReference type="SMART" id="SM00487">
    <property type="entry name" value="DEXDc"/>
    <property type="match status" value="1"/>
</dbReference>
<protein>
    <recommendedName>
        <fullName evidence="2">Single-stranded-DNA-specific exonuclease RecJ</fullName>
    </recommendedName>
</protein>
<keyword evidence="4" id="KW-0547">Nucleotide-binding</keyword>
<dbReference type="InterPro" id="IPR051673">
    <property type="entry name" value="SSDNA_exonuclease_RecJ"/>
</dbReference>
<comment type="caution">
    <text evidence="10">The sequence shown here is derived from an EMBL/GenBank/DDBJ whole genome shotgun (WGS) entry which is preliminary data.</text>
</comment>
<dbReference type="InterPro" id="IPR014001">
    <property type="entry name" value="Helicase_ATP-bd"/>
</dbReference>
<accession>A0A3N0AH96</accession>
<evidence type="ECO:0000256" key="6">
    <source>
        <dbReference type="ARBA" id="ARBA00022839"/>
    </source>
</evidence>
<dbReference type="RefSeq" id="WP_123197978.1">
    <property type="nucleotide sequence ID" value="NZ_QICB01000002.1"/>
</dbReference>
<keyword evidence="7" id="KW-0067">ATP-binding</keyword>
<evidence type="ECO:0000256" key="3">
    <source>
        <dbReference type="ARBA" id="ARBA00022722"/>
    </source>
</evidence>
<evidence type="ECO:0000256" key="1">
    <source>
        <dbReference type="ARBA" id="ARBA00005915"/>
    </source>
</evidence>
<gene>
    <name evidence="10" type="primary">recJ</name>
    <name evidence="10" type="ORF">DMP07_04700</name>
</gene>
<dbReference type="InterPro" id="IPR041122">
    <property type="entry name" value="RecJ_OB"/>
</dbReference>
<keyword evidence="6 10" id="KW-0269">Exonuclease</keyword>
<dbReference type="AlphaFoldDB" id="A0A3N0AH96"/>
<dbReference type="PROSITE" id="PS51192">
    <property type="entry name" value="HELICASE_ATP_BIND_1"/>
    <property type="match status" value="1"/>
</dbReference>
<dbReference type="InterPro" id="IPR001667">
    <property type="entry name" value="DDH_dom"/>
</dbReference>
<dbReference type="Gene3D" id="3.40.50.300">
    <property type="entry name" value="P-loop containing nucleotide triphosphate hydrolases"/>
    <property type="match status" value="2"/>
</dbReference>
<dbReference type="Proteomes" id="UP000267368">
    <property type="component" value="Unassembled WGS sequence"/>
</dbReference>
<dbReference type="InterPro" id="IPR027417">
    <property type="entry name" value="P-loop_NTPase"/>
</dbReference>
<proteinExistence type="inferred from homology"/>
<evidence type="ECO:0000313" key="10">
    <source>
        <dbReference type="EMBL" id="RNL20879.1"/>
    </source>
</evidence>
<dbReference type="InterPro" id="IPR003156">
    <property type="entry name" value="DHHA1_dom"/>
</dbReference>
<evidence type="ECO:0000256" key="5">
    <source>
        <dbReference type="ARBA" id="ARBA00022801"/>
    </source>
</evidence>
<evidence type="ECO:0000256" key="4">
    <source>
        <dbReference type="ARBA" id="ARBA00022741"/>
    </source>
</evidence>
<dbReference type="Pfam" id="PF00271">
    <property type="entry name" value="Helicase_C"/>
    <property type="match status" value="1"/>
</dbReference>
<dbReference type="EMBL" id="QICB01000002">
    <property type="protein sequence ID" value="RNL20879.1"/>
    <property type="molecule type" value="Genomic_DNA"/>
</dbReference>
<dbReference type="InterPro" id="IPR004610">
    <property type="entry name" value="RecJ"/>
</dbReference>
<evidence type="ECO:0000259" key="8">
    <source>
        <dbReference type="PROSITE" id="PS51192"/>
    </source>
</evidence>
<keyword evidence="3" id="KW-0540">Nuclease</keyword>
<evidence type="ECO:0000259" key="9">
    <source>
        <dbReference type="PROSITE" id="PS51194"/>
    </source>
</evidence>
<organism evidence="10 11">
    <name type="scientific">Slackia faecicanis</name>
    <dbReference type="NCBI Taxonomy" id="255723"/>
    <lineage>
        <taxon>Bacteria</taxon>
        <taxon>Bacillati</taxon>
        <taxon>Actinomycetota</taxon>
        <taxon>Coriobacteriia</taxon>
        <taxon>Eggerthellales</taxon>
        <taxon>Eggerthellaceae</taxon>
        <taxon>Slackia</taxon>
    </lineage>
</organism>
<dbReference type="Pfam" id="PF01368">
    <property type="entry name" value="DHH"/>
    <property type="match status" value="1"/>
</dbReference>
<dbReference type="PANTHER" id="PTHR30255">
    <property type="entry name" value="SINGLE-STRANDED-DNA-SPECIFIC EXONUCLEASE RECJ"/>
    <property type="match status" value="1"/>
</dbReference>
<dbReference type="GO" id="GO:0008409">
    <property type="term" value="F:5'-3' exonuclease activity"/>
    <property type="evidence" value="ECO:0007669"/>
    <property type="project" value="InterPro"/>
</dbReference>
<dbReference type="Pfam" id="PF00270">
    <property type="entry name" value="DEAD"/>
    <property type="match status" value="1"/>
</dbReference>
<dbReference type="SUPFAM" id="SSF64182">
    <property type="entry name" value="DHH phosphoesterases"/>
    <property type="match status" value="1"/>
</dbReference>
<reference evidence="11" key="1">
    <citation type="submission" date="2018-05" db="EMBL/GenBank/DDBJ databases">
        <title>Genome Sequencing of selected type strains of the family Eggerthellaceae.</title>
        <authorList>
            <person name="Danylec N."/>
            <person name="Stoll D.A."/>
            <person name="Doetsch A."/>
            <person name="Huch M."/>
        </authorList>
    </citation>
    <scope>NUCLEOTIDE SEQUENCE [LARGE SCALE GENOMIC DNA]</scope>
    <source>
        <strain evidence="11">DSM 17537</strain>
    </source>
</reference>
<keyword evidence="5" id="KW-0378">Hydrolase</keyword>
<dbReference type="OrthoDB" id="9809852at2"/>
<dbReference type="SMART" id="SM00490">
    <property type="entry name" value="HELICc"/>
    <property type="match status" value="1"/>
</dbReference>
<dbReference type="PANTHER" id="PTHR30255:SF2">
    <property type="entry name" value="SINGLE-STRANDED-DNA-SPECIFIC EXONUCLEASE RECJ"/>
    <property type="match status" value="1"/>
</dbReference>
<evidence type="ECO:0000256" key="7">
    <source>
        <dbReference type="ARBA" id="ARBA00022840"/>
    </source>
</evidence>
<dbReference type="GO" id="GO:0006281">
    <property type="term" value="P:DNA repair"/>
    <property type="evidence" value="ECO:0007669"/>
    <property type="project" value="InterPro"/>
</dbReference>
<dbReference type="InterPro" id="IPR038763">
    <property type="entry name" value="DHH_sf"/>
</dbReference>
<comment type="similarity">
    <text evidence="1">Belongs to the RecJ family.</text>
</comment>
<dbReference type="NCBIfam" id="TIGR00644">
    <property type="entry name" value="recJ"/>
    <property type="match status" value="1"/>
</dbReference>
<dbReference type="PROSITE" id="PS51194">
    <property type="entry name" value="HELICASE_CTER"/>
    <property type="match status" value="1"/>
</dbReference>
<sequence>MAAQFHVASADPTLVSAFQQEFGLPRFVARTMAAHGISSVEEARAFLAPDLERDWRNPYEIPDMKEAADRIEAAIREGRRILVFGDFDLDGISATTVLTRGLRALGADAVPLIPKRFEEGYGLTAASIARAESHEPSLIVTVDCGISCKDEVNAVLADGIDVVVTDHHEPGASVPEGVPVADPKCDPACESSILAGVGVALKMVQALGGRLGQPHLWREYTDFATLGTVADLMPLRGENRALVADGIARMNANPRPCIAALIGVCNVAGKPLSSTNLSFSLIPRLNAAGRMGNADLALELLMADDFETAQVKATELDLVNDARRAIEADLAEEAKGKADEIYTGQRALVVAGEGWHEGVKGIVASRLVNAYGVPSLLFTIEDGEARGSGRSVGRVNLFKAVESASDILTRFGGHEAAVGVTLPADKLPEFAERLCAYMDTLPEDSFHPLIEVDSLVDLGELTLENVDALASLAPFGQENLTPRYLARNIRLSNCRAVGAGKNHLACTLTDGASSVDAIMFHCDGIGEFMACGSVVDAAFQVQVDEWRGRRTVKCMLDVVEPASACPALKACLPVEDMEFIDDLCCEDREPCVDGPCCCEAQKRERREHWETLAANDPEGLTDALVEAVIGVGSLHDAQRRALDCLARGKNTLAVMGTGRGKSLVFHVHAARCALAAGLVSVFVYPLRALISDQAYHLATLFSNFGLTAAVLTGETSFDERVDVYGGLADGSIDVLLTTPEYLAWHANDIAACGRIGFLAVDEAHHMAQAGSGKRAAYDRLRDIAALMGGPVVLAATATAPDEAASCISDVLGIDEVVYDAADRGNLQVDDRRSLRDKDSYLASIVASGEKTIVYVNSRMGSVDLTRSLRRMVPQIAMQIGFYNAGLSREERTRIERLFRENVLRVLVCTSAFGEGVDIPDVRHVVLYGMPFSEVEFNQMSGRAGRNGREACIHLLFGSRDAAANQDVLRQAAPEHDALGQVYRELRCLQRDAESRAAACAESVRGEDIFFTMSDEELARVCNARTPRFSVTPDVCASGMAVFEELGLVRTRAGSMQGGPTREVHVCAFGGKVELTDSVRYREGLDESESFARFTEWVMRTPASVLRDRIIRPIAPAGVSGEGDSHAR</sequence>
<dbReference type="Gene3D" id="3.90.1640.30">
    <property type="match status" value="1"/>
</dbReference>
<dbReference type="Gene3D" id="3.10.310.30">
    <property type="match status" value="1"/>
</dbReference>
<dbReference type="GO" id="GO:0005524">
    <property type="term" value="F:ATP binding"/>
    <property type="evidence" value="ECO:0007669"/>
    <property type="project" value="UniProtKB-KW"/>
</dbReference>
<dbReference type="GO" id="GO:0003676">
    <property type="term" value="F:nucleic acid binding"/>
    <property type="evidence" value="ECO:0007669"/>
    <property type="project" value="InterPro"/>
</dbReference>
<name>A0A3N0AH96_9ACTN</name>
<evidence type="ECO:0000313" key="11">
    <source>
        <dbReference type="Proteomes" id="UP000267368"/>
    </source>
</evidence>
<dbReference type="Pfam" id="PF17768">
    <property type="entry name" value="RecJ_OB"/>
    <property type="match status" value="1"/>
</dbReference>
<feature type="domain" description="Helicase C-terminal" evidence="9">
    <location>
        <begin position="836"/>
        <end position="986"/>
    </location>
</feature>
<feature type="domain" description="Helicase ATP-binding" evidence="8">
    <location>
        <begin position="642"/>
        <end position="817"/>
    </location>
</feature>
<dbReference type="InterPro" id="IPR011545">
    <property type="entry name" value="DEAD/DEAH_box_helicase_dom"/>
</dbReference>